<dbReference type="InterPro" id="IPR020846">
    <property type="entry name" value="MFS_dom"/>
</dbReference>
<keyword evidence="3 9" id="KW-0813">Transport</keyword>
<proteinExistence type="inferred from homology"/>
<keyword evidence="8 10" id="KW-0472">Membrane</keyword>
<evidence type="ECO:0000313" key="12">
    <source>
        <dbReference type="EMBL" id="NVN11976.1"/>
    </source>
</evidence>
<feature type="transmembrane region" description="Helical" evidence="10">
    <location>
        <begin position="259"/>
        <end position="283"/>
    </location>
</feature>
<evidence type="ECO:0000256" key="9">
    <source>
        <dbReference type="RuleBase" id="RU003346"/>
    </source>
</evidence>
<feature type="transmembrane region" description="Helical" evidence="10">
    <location>
        <begin position="151"/>
        <end position="172"/>
    </location>
</feature>
<organism evidence="12 13">
    <name type="scientific">Nguyenibacter vanlangensis</name>
    <dbReference type="NCBI Taxonomy" id="1216886"/>
    <lineage>
        <taxon>Bacteria</taxon>
        <taxon>Pseudomonadati</taxon>
        <taxon>Pseudomonadota</taxon>
        <taxon>Alphaproteobacteria</taxon>
        <taxon>Acetobacterales</taxon>
        <taxon>Acetobacteraceae</taxon>
        <taxon>Nguyenibacter</taxon>
    </lineage>
</organism>
<dbReference type="InterPro" id="IPR005829">
    <property type="entry name" value="Sugar_transporter_CS"/>
</dbReference>
<dbReference type="PROSITE" id="PS00217">
    <property type="entry name" value="SUGAR_TRANSPORT_2"/>
    <property type="match status" value="1"/>
</dbReference>
<dbReference type="Gene3D" id="1.20.1250.20">
    <property type="entry name" value="MFS general substrate transporter like domains"/>
    <property type="match status" value="1"/>
</dbReference>
<evidence type="ECO:0000256" key="1">
    <source>
        <dbReference type="ARBA" id="ARBA00004651"/>
    </source>
</evidence>
<name>A0A7Y7IX56_9PROT</name>
<dbReference type="PANTHER" id="PTHR48020">
    <property type="entry name" value="PROTON MYO-INOSITOL COTRANSPORTER"/>
    <property type="match status" value="1"/>
</dbReference>
<dbReference type="PROSITE" id="PS00216">
    <property type="entry name" value="SUGAR_TRANSPORT_1"/>
    <property type="match status" value="1"/>
</dbReference>
<sequence>MHVYGSAASSGTGHLKQSVAGRAGLVAGLAAVAGLMFGLDIGVISGALGLIAQEFSTTQIQEEWIVAAMMLGAALGVPVASRLSFVWGRKRTLIIGASLFICGSMSCALAGSVGVLIVARIVLGLAVGVSTFTAPLYIAEVSDPAHRGAMISVYQLMVTIGILAAFVSNALFSYFDAWRWMLGVVAFPAVVFLIGVLFLPHSPRWLVLRGKRDAARRALLELRGPVRGVADELNEIDAQCRDGGNGFALFRADRNVRRAVFLGVMLQCIQQFSGVNVVMYYAPRIFGLAGFPEHAGLWGTASAGAVNVLATFLAIWLVDRWGRRPILICGLVVMSLSLTVLGGILGGGAQYGVRQVAAVGVLLSFVAGFAFSAGPLVWVLCSEIQPLRSRDFGIACSTVTNWIANMIVGASFLSLLDHLGRAGTFWMYAALNALFVVLVILFVPETKGLTLEGIERNLMSGVRLRMIGRGATGPAPDHRAAS</sequence>
<feature type="domain" description="Major facilitator superfamily (MFS) profile" evidence="11">
    <location>
        <begin position="26"/>
        <end position="447"/>
    </location>
</feature>
<comment type="subcellular location">
    <subcellularLocation>
        <location evidence="1">Cell membrane</location>
        <topology evidence="1">Multi-pass membrane protein</topology>
    </subcellularLocation>
</comment>
<dbReference type="GO" id="GO:0022857">
    <property type="term" value="F:transmembrane transporter activity"/>
    <property type="evidence" value="ECO:0007669"/>
    <property type="project" value="InterPro"/>
</dbReference>
<evidence type="ECO:0000256" key="10">
    <source>
        <dbReference type="SAM" id="Phobius"/>
    </source>
</evidence>
<evidence type="ECO:0000256" key="7">
    <source>
        <dbReference type="ARBA" id="ARBA00022989"/>
    </source>
</evidence>
<gene>
    <name evidence="12" type="ORF">HUK84_12755</name>
</gene>
<evidence type="ECO:0000313" key="13">
    <source>
        <dbReference type="Proteomes" id="UP000534870"/>
    </source>
</evidence>
<feature type="transmembrane region" description="Helical" evidence="10">
    <location>
        <begin position="295"/>
        <end position="318"/>
    </location>
</feature>
<feature type="transmembrane region" description="Helical" evidence="10">
    <location>
        <begin position="392"/>
        <end position="413"/>
    </location>
</feature>
<dbReference type="InterPro" id="IPR005828">
    <property type="entry name" value="MFS_sugar_transport-like"/>
</dbReference>
<evidence type="ECO:0000256" key="6">
    <source>
        <dbReference type="ARBA" id="ARBA00022692"/>
    </source>
</evidence>
<dbReference type="RefSeq" id="WP_176640632.1">
    <property type="nucleotide sequence ID" value="NZ_JABXXP010000301.1"/>
</dbReference>
<comment type="caution">
    <text evidence="12">The sequence shown here is derived from an EMBL/GenBank/DDBJ whole genome shotgun (WGS) entry which is preliminary data.</text>
</comment>
<keyword evidence="6 10" id="KW-0812">Transmembrane</keyword>
<evidence type="ECO:0000256" key="5">
    <source>
        <dbReference type="ARBA" id="ARBA00022597"/>
    </source>
</evidence>
<dbReference type="PANTHER" id="PTHR48020:SF12">
    <property type="entry name" value="PROTON MYO-INOSITOL COTRANSPORTER"/>
    <property type="match status" value="1"/>
</dbReference>
<evidence type="ECO:0000259" key="11">
    <source>
        <dbReference type="PROSITE" id="PS50850"/>
    </source>
</evidence>
<dbReference type="InterPro" id="IPR050814">
    <property type="entry name" value="Myo-inositol_Transporter"/>
</dbReference>
<dbReference type="AlphaFoldDB" id="A0A7Y7IX56"/>
<dbReference type="Pfam" id="PF00083">
    <property type="entry name" value="Sugar_tr"/>
    <property type="match status" value="1"/>
</dbReference>
<dbReference type="Proteomes" id="UP000534870">
    <property type="component" value="Unassembled WGS sequence"/>
</dbReference>
<feature type="transmembrane region" description="Helical" evidence="10">
    <location>
        <begin position="325"/>
        <end position="345"/>
    </location>
</feature>
<evidence type="ECO:0000256" key="3">
    <source>
        <dbReference type="ARBA" id="ARBA00022448"/>
    </source>
</evidence>
<feature type="transmembrane region" description="Helical" evidence="10">
    <location>
        <begin position="117"/>
        <end position="139"/>
    </location>
</feature>
<keyword evidence="4" id="KW-1003">Cell membrane</keyword>
<feature type="transmembrane region" description="Helical" evidence="10">
    <location>
        <begin position="64"/>
        <end position="85"/>
    </location>
</feature>
<dbReference type="SUPFAM" id="SSF103473">
    <property type="entry name" value="MFS general substrate transporter"/>
    <property type="match status" value="1"/>
</dbReference>
<reference evidence="12 13" key="1">
    <citation type="submission" date="2020-06" db="EMBL/GenBank/DDBJ databases">
        <title>Description of novel acetic acid bacteria.</title>
        <authorList>
            <person name="Sombolestani A."/>
        </authorList>
    </citation>
    <scope>NUCLEOTIDE SEQUENCE [LARGE SCALE GENOMIC DNA]</scope>
    <source>
        <strain evidence="12 13">LMG 31431</strain>
    </source>
</reference>
<dbReference type="FunFam" id="1.20.1250.20:FF:000218">
    <property type="entry name" value="facilitated trehalose transporter Tret1"/>
    <property type="match status" value="1"/>
</dbReference>
<feature type="transmembrane region" description="Helical" evidence="10">
    <location>
        <begin position="25"/>
        <end position="52"/>
    </location>
</feature>
<feature type="transmembrane region" description="Helical" evidence="10">
    <location>
        <begin position="425"/>
        <end position="443"/>
    </location>
</feature>
<dbReference type="GO" id="GO:0005886">
    <property type="term" value="C:plasma membrane"/>
    <property type="evidence" value="ECO:0007669"/>
    <property type="project" value="UniProtKB-SubCell"/>
</dbReference>
<comment type="similarity">
    <text evidence="2 9">Belongs to the major facilitator superfamily. Sugar transporter (TC 2.A.1.1) family.</text>
</comment>
<dbReference type="PRINTS" id="PR00171">
    <property type="entry name" value="SUGRTRNSPORT"/>
</dbReference>
<protein>
    <submittedName>
        <fullName evidence="12">Sugar porter family MFS transporter</fullName>
    </submittedName>
</protein>
<dbReference type="PROSITE" id="PS50850">
    <property type="entry name" value="MFS"/>
    <property type="match status" value="1"/>
</dbReference>
<feature type="transmembrane region" description="Helical" evidence="10">
    <location>
        <begin position="178"/>
        <end position="199"/>
    </location>
</feature>
<evidence type="ECO:0000256" key="4">
    <source>
        <dbReference type="ARBA" id="ARBA00022475"/>
    </source>
</evidence>
<dbReference type="InterPro" id="IPR036259">
    <property type="entry name" value="MFS_trans_sf"/>
</dbReference>
<dbReference type="NCBIfam" id="TIGR00879">
    <property type="entry name" value="SP"/>
    <property type="match status" value="1"/>
</dbReference>
<accession>A0A7Y7IX56</accession>
<keyword evidence="5" id="KW-0762">Sugar transport</keyword>
<evidence type="ECO:0000256" key="2">
    <source>
        <dbReference type="ARBA" id="ARBA00010992"/>
    </source>
</evidence>
<feature type="transmembrane region" description="Helical" evidence="10">
    <location>
        <begin position="92"/>
        <end position="111"/>
    </location>
</feature>
<evidence type="ECO:0000256" key="8">
    <source>
        <dbReference type="ARBA" id="ARBA00023136"/>
    </source>
</evidence>
<keyword evidence="7 10" id="KW-1133">Transmembrane helix</keyword>
<dbReference type="EMBL" id="JABXXP010000301">
    <property type="protein sequence ID" value="NVN11976.1"/>
    <property type="molecule type" value="Genomic_DNA"/>
</dbReference>
<dbReference type="InterPro" id="IPR003663">
    <property type="entry name" value="Sugar/inositol_transpt"/>
</dbReference>
<feature type="transmembrane region" description="Helical" evidence="10">
    <location>
        <begin position="357"/>
        <end position="380"/>
    </location>
</feature>